<reference evidence="1" key="1">
    <citation type="submission" date="2023-04" db="EMBL/GenBank/DDBJ databases">
        <title>Sphingomonas sp. MAHUQ-71 isolated from rice field.</title>
        <authorList>
            <person name="Huq M.A."/>
        </authorList>
    </citation>
    <scope>NUCLEOTIDE SEQUENCE</scope>
    <source>
        <strain evidence="1">MAHUQ-71</strain>
    </source>
</reference>
<organism evidence="1 2">
    <name type="scientific">Sphingomonas oryzagri</name>
    <dbReference type="NCBI Taxonomy" id="3042314"/>
    <lineage>
        <taxon>Bacteria</taxon>
        <taxon>Pseudomonadati</taxon>
        <taxon>Pseudomonadota</taxon>
        <taxon>Alphaproteobacteria</taxon>
        <taxon>Sphingomonadales</taxon>
        <taxon>Sphingomonadaceae</taxon>
        <taxon>Sphingomonas</taxon>
    </lineage>
</organism>
<proteinExistence type="predicted"/>
<dbReference type="Proteomes" id="UP001160625">
    <property type="component" value="Unassembled WGS sequence"/>
</dbReference>
<dbReference type="EMBL" id="JARYGZ010000001">
    <property type="protein sequence ID" value="MDH7638852.1"/>
    <property type="molecule type" value="Genomic_DNA"/>
</dbReference>
<name>A0ABT6N1A9_9SPHN</name>
<dbReference type="RefSeq" id="WP_281044129.1">
    <property type="nucleotide sequence ID" value="NZ_JARYGZ010000001.1"/>
</dbReference>
<evidence type="ECO:0000313" key="2">
    <source>
        <dbReference type="Proteomes" id="UP001160625"/>
    </source>
</evidence>
<gene>
    <name evidence="1" type="ORF">QGN17_08930</name>
</gene>
<protein>
    <recommendedName>
        <fullName evidence="3">MFS transporter</fullName>
    </recommendedName>
</protein>
<sequence length="71" mass="7147">MNNVLGMLIGAAIDREDGDSGVEGAITGYLAEGALKVIAPLAVTFAIGWGVQFLARRAIGAITGEDAAATD</sequence>
<evidence type="ECO:0008006" key="3">
    <source>
        <dbReference type="Google" id="ProtNLM"/>
    </source>
</evidence>
<evidence type="ECO:0000313" key="1">
    <source>
        <dbReference type="EMBL" id="MDH7638852.1"/>
    </source>
</evidence>
<comment type="caution">
    <text evidence="1">The sequence shown here is derived from an EMBL/GenBank/DDBJ whole genome shotgun (WGS) entry which is preliminary data.</text>
</comment>
<keyword evidence="2" id="KW-1185">Reference proteome</keyword>
<accession>A0ABT6N1A9</accession>